<evidence type="ECO:0000256" key="1">
    <source>
        <dbReference type="ARBA" id="ARBA00000553"/>
    </source>
</evidence>
<dbReference type="RefSeq" id="WP_188922832.1">
    <property type="nucleotide sequence ID" value="NZ_BMPZ01000013.1"/>
</dbReference>
<protein>
    <recommendedName>
        <fullName evidence="10">Purine nucleoside phosphorylase</fullName>
    </recommendedName>
</protein>
<comment type="catalytic activity">
    <reaction evidence="9">
        <text>S-methyl-5'-thioadenosine + phosphate = 5-(methylsulfanyl)-alpha-D-ribose 1-phosphate + adenine</text>
        <dbReference type="Rhea" id="RHEA:11852"/>
        <dbReference type="ChEBI" id="CHEBI:16708"/>
        <dbReference type="ChEBI" id="CHEBI:17509"/>
        <dbReference type="ChEBI" id="CHEBI:43474"/>
        <dbReference type="ChEBI" id="CHEBI:58533"/>
        <dbReference type="EC" id="2.4.2.28"/>
    </reaction>
    <physiologicalReaction direction="left-to-right" evidence="9">
        <dbReference type="Rhea" id="RHEA:11853"/>
    </physiologicalReaction>
</comment>
<keyword evidence="6" id="KW-0862">Zinc</keyword>
<dbReference type="InterPro" id="IPR011324">
    <property type="entry name" value="Cytotoxic_necrot_fac-like_cat"/>
</dbReference>
<keyword evidence="3" id="KW-0808">Transferase</keyword>
<comment type="caution">
    <text evidence="11">The sequence shown here is derived from an EMBL/GenBank/DDBJ whole genome shotgun (WGS) entry which is preliminary data.</text>
</comment>
<dbReference type="InterPro" id="IPR003730">
    <property type="entry name" value="Cu_polyphenol_OxRdtase"/>
</dbReference>
<dbReference type="SUPFAM" id="SSF64438">
    <property type="entry name" value="CNF1/YfiH-like putative cysteine hydrolases"/>
    <property type="match status" value="1"/>
</dbReference>
<comment type="catalytic activity">
    <reaction evidence="1">
        <text>inosine + phosphate = alpha-D-ribose 1-phosphate + hypoxanthine</text>
        <dbReference type="Rhea" id="RHEA:27646"/>
        <dbReference type="ChEBI" id="CHEBI:17368"/>
        <dbReference type="ChEBI" id="CHEBI:17596"/>
        <dbReference type="ChEBI" id="CHEBI:43474"/>
        <dbReference type="ChEBI" id="CHEBI:57720"/>
        <dbReference type="EC" id="2.4.2.1"/>
    </reaction>
    <physiologicalReaction direction="left-to-right" evidence="1">
        <dbReference type="Rhea" id="RHEA:27647"/>
    </physiologicalReaction>
</comment>
<keyword evidence="12" id="KW-1185">Reference proteome</keyword>
<dbReference type="NCBIfam" id="TIGR00726">
    <property type="entry name" value="peptidoglycan editing factor PgeF"/>
    <property type="match status" value="1"/>
</dbReference>
<dbReference type="Gene3D" id="3.60.140.10">
    <property type="entry name" value="CNF1/YfiH-like putative cysteine hydrolases"/>
    <property type="match status" value="1"/>
</dbReference>
<evidence type="ECO:0000256" key="2">
    <source>
        <dbReference type="ARBA" id="ARBA00007353"/>
    </source>
</evidence>
<evidence type="ECO:0000313" key="11">
    <source>
        <dbReference type="EMBL" id="GGI92330.1"/>
    </source>
</evidence>
<dbReference type="AlphaFoldDB" id="A0A917JZ27"/>
<keyword evidence="4" id="KW-0479">Metal-binding</keyword>
<evidence type="ECO:0000256" key="4">
    <source>
        <dbReference type="ARBA" id="ARBA00022723"/>
    </source>
</evidence>
<keyword evidence="5" id="KW-0378">Hydrolase</keyword>
<evidence type="ECO:0000256" key="5">
    <source>
        <dbReference type="ARBA" id="ARBA00022801"/>
    </source>
</evidence>
<dbReference type="GO" id="GO:0017061">
    <property type="term" value="F:S-methyl-5-thioadenosine phosphorylase activity"/>
    <property type="evidence" value="ECO:0007669"/>
    <property type="project" value="UniProtKB-EC"/>
</dbReference>
<comment type="similarity">
    <text evidence="2 10">Belongs to the purine nucleoside phosphorylase YfiH/LACC1 family.</text>
</comment>
<dbReference type="Proteomes" id="UP000613743">
    <property type="component" value="Unassembled WGS sequence"/>
</dbReference>
<dbReference type="PANTHER" id="PTHR30616">
    <property type="entry name" value="UNCHARACTERIZED PROTEIN YFIH"/>
    <property type="match status" value="1"/>
</dbReference>
<dbReference type="GO" id="GO:0016787">
    <property type="term" value="F:hydrolase activity"/>
    <property type="evidence" value="ECO:0007669"/>
    <property type="project" value="UniProtKB-KW"/>
</dbReference>
<evidence type="ECO:0000256" key="3">
    <source>
        <dbReference type="ARBA" id="ARBA00022679"/>
    </source>
</evidence>
<comment type="catalytic activity">
    <reaction evidence="7">
        <text>adenosine + H2O + H(+) = inosine + NH4(+)</text>
        <dbReference type="Rhea" id="RHEA:24408"/>
        <dbReference type="ChEBI" id="CHEBI:15377"/>
        <dbReference type="ChEBI" id="CHEBI:15378"/>
        <dbReference type="ChEBI" id="CHEBI:16335"/>
        <dbReference type="ChEBI" id="CHEBI:17596"/>
        <dbReference type="ChEBI" id="CHEBI:28938"/>
        <dbReference type="EC" id="3.5.4.4"/>
    </reaction>
    <physiologicalReaction direction="left-to-right" evidence="7">
        <dbReference type="Rhea" id="RHEA:24409"/>
    </physiologicalReaction>
</comment>
<evidence type="ECO:0000256" key="6">
    <source>
        <dbReference type="ARBA" id="ARBA00022833"/>
    </source>
</evidence>
<dbReference type="GO" id="GO:0005507">
    <property type="term" value="F:copper ion binding"/>
    <property type="evidence" value="ECO:0007669"/>
    <property type="project" value="TreeGrafter"/>
</dbReference>
<dbReference type="CDD" id="cd16833">
    <property type="entry name" value="YfiH"/>
    <property type="match status" value="1"/>
</dbReference>
<reference evidence="11" key="2">
    <citation type="submission" date="2020-09" db="EMBL/GenBank/DDBJ databases">
        <authorList>
            <person name="Sun Q."/>
            <person name="Ohkuma M."/>
        </authorList>
    </citation>
    <scope>NUCLEOTIDE SEQUENCE</scope>
    <source>
        <strain evidence="11">JCM 30804</strain>
    </source>
</reference>
<evidence type="ECO:0000256" key="7">
    <source>
        <dbReference type="ARBA" id="ARBA00047989"/>
    </source>
</evidence>
<dbReference type="Pfam" id="PF02578">
    <property type="entry name" value="Cu-oxidase_4"/>
    <property type="match status" value="1"/>
</dbReference>
<organism evidence="11 12">
    <name type="scientific">Shewanella gelidii</name>
    <dbReference type="NCBI Taxonomy" id="1642821"/>
    <lineage>
        <taxon>Bacteria</taxon>
        <taxon>Pseudomonadati</taxon>
        <taxon>Pseudomonadota</taxon>
        <taxon>Gammaproteobacteria</taxon>
        <taxon>Alteromonadales</taxon>
        <taxon>Shewanellaceae</taxon>
        <taxon>Shewanella</taxon>
    </lineage>
</organism>
<dbReference type="PANTHER" id="PTHR30616:SF2">
    <property type="entry name" value="PURINE NUCLEOSIDE PHOSPHORYLASE LACC1"/>
    <property type="match status" value="1"/>
</dbReference>
<dbReference type="EMBL" id="BMPZ01000013">
    <property type="protein sequence ID" value="GGI92330.1"/>
    <property type="molecule type" value="Genomic_DNA"/>
</dbReference>
<comment type="catalytic activity">
    <reaction evidence="8">
        <text>adenosine + phosphate = alpha-D-ribose 1-phosphate + adenine</text>
        <dbReference type="Rhea" id="RHEA:27642"/>
        <dbReference type="ChEBI" id="CHEBI:16335"/>
        <dbReference type="ChEBI" id="CHEBI:16708"/>
        <dbReference type="ChEBI" id="CHEBI:43474"/>
        <dbReference type="ChEBI" id="CHEBI:57720"/>
        <dbReference type="EC" id="2.4.2.1"/>
    </reaction>
    <physiologicalReaction direction="left-to-right" evidence="8">
        <dbReference type="Rhea" id="RHEA:27643"/>
    </physiologicalReaction>
</comment>
<sequence length="230" mass="25345">MTTRHGGVSSSPFDSLNIGTHVGDKLDDVLSNRARLHQTLQLPSEPIWLDQVHGTQVAEFVKREPMSSAVTLTADASYTRQPGVVCAIMTADCLPILLCNRQGTEVAAVHAGWRSLCHGIVEQTLGKFFSPLDEIYAYLGPAIGPLAFQVGAEVRDEFMQIASEDSRHFVADGDKYLADLQSLAVARLTRSNIQNVFTADMCTYKNSKDFFSYRRDGKTGRMASLIWMNA</sequence>
<gene>
    <name evidence="11" type="primary">yfiH</name>
    <name evidence="11" type="ORF">GCM10009332_32020</name>
</gene>
<evidence type="ECO:0000256" key="10">
    <source>
        <dbReference type="RuleBase" id="RU361274"/>
    </source>
</evidence>
<dbReference type="InterPro" id="IPR038371">
    <property type="entry name" value="Cu_polyphenol_OxRdtase_sf"/>
</dbReference>
<reference evidence="11" key="1">
    <citation type="journal article" date="2014" name="Int. J. Syst. Evol. Microbiol.">
        <title>Complete genome sequence of Corynebacterium casei LMG S-19264T (=DSM 44701T), isolated from a smear-ripened cheese.</title>
        <authorList>
            <consortium name="US DOE Joint Genome Institute (JGI-PGF)"/>
            <person name="Walter F."/>
            <person name="Albersmeier A."/>
            <person name="Kalinowski J."/>
            <person name="Ruckert C."/>
        </authorList>
    </citation>
    <scope>NUCLEOTIDE SEQUENCE</scope>
    <source>
        <strain evidence="11">JCM 30804</strain>
    </source>
</reference>
<name>A0A917JZ27_9GAMM</name>
<evidence type="ECO:0000256" key="8">
    <source>
        <dbReference type="ARBA" id="ARBA00048968"/>
    </source>
</evidence>
<accession>A0A917JZ27</accession>
<evidence type="ECO:0000313" key="12">
    <source>
        <dbReference type="Proteomes" id="UP000613743"/>
    </source>
</evidence>
<proteinExistence type="inferred from homology"/>
<evidence type="ECO:0000256" key="9">
    <source>
        <dbReference type="ARBA" id="ARBA00049893"/>
    </source>
</evidence>